<reference evidence="9" key="1">
    <citation type="submission" date="2021-02" db="EMBL/GenBank/DDBJ databases">
        <authorList>
            <person name="Dougan E. K."/>
            <person name="Rhodes N."/>
            <person name="Thang M."/>
            <person name="Chan C."/>
        </authorList>
    </citation>
    <scope>NUCLEOTIDE SEQUENCE</scope>
</reference>
<keyword evidence="10" id="KW-1185">Reference proteome</keyword>
<accession>A0A812P1J5</accession>
<dbReference type="Gene3D" id="1.20.1250.20">
    <property type="entry name" value="MFS general substrate transporter like domains"/>
    <property type="match status" value="1"/>
</dbReference>
<dbReference type="Pfam" id="PF00083">
    <property type="entry name" value="Sugar_tr"/>
    <property type="match status" value="1"/>
</dbReference>
<feature type="domain" description="Major facilitator superfamily (MFS) profile" evidence="8">
    <location>
        <begin position="245"/>
        <end position="675"/>
    </location>
</feature>
<dbReference type="InterPro" id="IPR012337">
    <property type="entry name" value="RNaseH-like_sf"/>
</dbReference>
<evidence type="ECO:0000313" key="9">
    <source>
        <dbReference type="EMBL" id="CAE7333612.1"/>
    </source>
</evidence>
<proteinExistence type="predicted"/>
<dbReference type="GO" id="GO:0003676">
    <property type="term" value="F:nucleic acid binding"/>
    <property type="evidence" value="ECO:0007669"/>
    <property type="project" value="InterPro"/>
</dbReference>
<keyword evidence="4 7" id="KW-1133">Transmembrane helix</keyword>
<dbReference type="OrthoDB" id="4139357at2759"/>
<dbReference type="InterPro" id="IPR005829">
    <property type="entry name" value="Sugar_transporter_CS"/>
</dbReference>
<dbReference type="PROSITE" id="PS00217">
    <property type="entry name" value="SUGAR_TRANSPORT_2"/>
    <property type="match status" value="1"/>
</dbReference>
<evidence type="ECO:0000256" key="5">
    <source>
        <dbReference type="ARBA" id="ARBA00023136"/>
    </source>
</evidence>
<feature type="transmembrane region" description="Helical" evidence="7">
    <location>
        <begin position="340"/>
        <end position="359"/>
    </location>
</feature>
<dbReference type="Proteomes" id="UP000604046">
    <property type="component" value="Unassembled WGS sequence"/>
</dbReference>
<dbReference type="PANTHER" id="PTHR23511">
    <property type="entry name" value="SYNAPTIC VESICLE GLYCOPROTEIN 2"/>
    <property type="match status" value="1"/>
</dbReference>
<feature type="region of interest" description="Disordered" evidence="6">
    <location>
        <begin position="80"/>
        <end position="103"/>
    </location>
</feature>
<dbReference type="Gene3D" id="3.30.420.10">
    <property type="entry name" value="Ribonuclease H-like superfamily/Ribonuclease H"/>
    <property type="match status" value="1"/>
</dbReference>
<dbReference type="EMBL" id="CAJNDS010002112">
    <property type="protein sequence ID" value="CAE7333612.1"/>
    <property type="molecule type" value="Genomic_DNA"/>
</dbReference>
<evidence type="ECO:0000256" key="4">
    <source>
        <dbReference type="ARBA" id="ARBA00022989"/>
    </source>
</evidence>
<name>A0A812P1J5_9DINO</name>
<evidence type="ECO:0000256" key="2">
    <source>
        <dbReference type="ARBA" id="ARBA00022448"/>
    </source>
</evidence>
<dbReference type="InterPro" id="IPR036397">
    <property type="entry name" value="RNaseH_sf"/>
</dbReference>
<feature type="transmembrane region" description="Helical" evidence="7">
    <location>
        <begin position="282"/>
        <end position="302"/>
    </location>
</feature>
<comment type="subcellular location">
    <subcellularLocation>
        <location evidence="1">Membrane</location>
        <topology evidence="1">Multi-pass membrane protein</topology>
    </subcellularLocation>
</comment>
<feature type="transmembrane region" description="Helical" evidence="7">
    <location>
        <begin position="314"/>
        <end position="334"/>
    </location>
</feature>
<dbReference type="SUPFAM" id="SSF53098">
    <property type="entry name" value="Ribonuclease H-like"/>
    <property type="match status" value="1"/>
</dbReference>
<evidence type="ECO:0000259" key="8">
    <source>
        <dbReference type="PROSITE" id="PS50850"/>
    </source>
</evidence>
<evidence type="ECO:0000313" key="10">
    <source>
        <dbReference type="Proteomes" id="UP000604046"/>
    </source>
</evidence>
<feature type="transmembrane region" description="Helical" evidence="7">
    <location>
        <begin position="526"/>
        <end position="547"/>
    </location>
</feature>
<protein>
    <submittedName>
        <fullName evidence="9">Slc22a5 protein</fullName>
    </submittedName>
</protein>
<dbReference type="InterPro" id="IPR006133">
    <property type="entry name" value="DNA-dir_DNA_pol_B_exonuc"/>
</dbReference>
<dbReference type="Pfam" id="PF03104">
    <property type="entry name" value="DNA_pol_B_exo1"/>
    <property type="match status" value="1"/>
</dbReference>
<feature type="transmembrane region" description="Helical" evidence="7">
    <location>
        <begin position="646"/>
        <end position="667"/>
    </location>
</feature>
<feature type="transmembrane region" description="Helical" evidence="7">
    <location>
        <begin position="489"/>
        <end position="514"/>
    </location>
</feature>
<dbReference type="GO" id="GO:0016020">
    <property type="term" value="C:membrane"/>
    <property type="evidence" value="ECO:0007669"/>
    <property type="project" value="UniProtKB-SubCell"/>
</dbReference>
<dbReference type="PROSITE" id="PS50850">
    <property type="entry name" value="MFS"/>
    <property type="match status" value="1"/>
</dbReference>
<comment type="caution">
    <text evidence="9">The sequence shown here is derived from an EMBL/GenBank/DDBJ whole genome shotgun (WGS) entry which is preliminary data.</text>
</comment>
<keyword evidence="2" id="KW-0813">Transport</keyword>
<feature type="transmembrane region" description="Helical" evidence="7">
    <location>
        <begin position="371"/>
        <end position="393"/>
    </location>
</feature>
<evidence type="ECO:0000256" key="7">
    <source>
        <dbReference type="SAM" id="Phobius"/>
    </source>
</evidence>
<dbReference type="InterPro" id="IPR036259">
    <property type="entry name" value="MFS_trans_sf"/>
</dbReference>
<evidence type="ECO:0000256" key="6">
    <source>
        <dbReference type="SAM" id="MobiDB-lite"/>
    </source>
</evidence>
<dbReference type="AlphaFoldDB" id="A0A812P1J5"/>
<dbReference type="PANTHER" id="PTHR23511:SF34">
    <property type="entry name" value="SYNAPTIC VESICLE GLYCOPROTEIN 2"/>
    <property type="match status" value="1"/>
</dbReference>
<keyword evidence="3 7" id="KW-0812">Transmembrane</keyword>
<evidence type="ECO:0000256" key="3">
    <source>
        <dbReference type="ARBA" id="ARBA00022692"/>
    </source>
</evidence>
<dbReference type="InterPro" id="IPR005828">
    <property type="entry name" value="MFS_sugar_transport-like"/>
</dbReference>
<dbReference type="InterPro" id="IPR020846">
    <property type="entry name" value="MFS_dom"/>
</dbReference>
<organism evidence="9 10">
    <name type="scientific">Symbiodinium natans</name>
    <dbReference type="NCBI Taxonomy" id="878477"/>
    <lineage>
        <taxon>Eukaryota</taxon>
        <taxon>Sar</taxon>
        <taxon>Alveolata</taxon>
        <taxon>Dinophyceae</taxon>
        <taxon>Suessiales</taxon>
        <taxon>Symbiodiniaceae</taxon>
        <taxon>Symbiodinium</taxon>
    </lineage>
</organism>
<gene>
    <name evidence="9" type="primary">Slc22a5</name>
    <name evidence="9" type="ORF">SNAT2548_LOCUS17448</name>
</gene>
<dbReference type="GO" id="GO:0022857">
    <property type="term" value="F:transmembrane transporter activity"/>
    <property type="evidence" value="ECO:0007669"/>
    <property type="project" value="InterPro"/>
</dbReference>
<dbReference type="SUPFAM" id="SSF103473">
    <property type="entry name" value="MFS general substrate transporter"/>
    <property type="match status" value="1"/>
</dbReference>
<keyword evidence="5 7" id="KW-0472">Membrane</keyword>
<evidence type="ECO:0000256" key="1">
    <source>
        <dbReference type="ARBA" id="ARBA00004141"/>
    </source>
</evidence>
<feature type="transmembrane region" description="Helical" evidence="7">
    <location>
        <begin position="559"/>
        <end position="576"/>
    </location>
</feature>
<sequence>MEEEEWQQSLRKQSQSLDLRCVKTELELLKALVELTRSADPDVCLGWELRSRSWGFLLARARALGAEDLRKQLSRVPQDASSLPLPLPHSAAAQPVGPGQDPRTYESEMIAPSDLQLPGRLLLNVWRLLMHITFGAKLRSFAPQEAAKELLGRSFPYLPAGEVDRHWLKGCTGARLALLQHTAALANLSLEVSDALEIFPRAGELSTKASCMSKVEGPPAGEKTPESGKAELQDIIHQIGLGPAQIFWGILGGGIWLADGAELLLVSSVTRSLQSEWHLTSYMKGIIVSAVYLGILIGNYSSGPFSQRFGRREMIIASYSGIFLCGILSCVSASAFEFLAIRFVGGFFIGIGQPAWLAISSEVTPPEWRIAMTAAATSLFPLGELYVSFVIMTDDVTMQALDWRVLLRLGALPSLCLTALSMAFLNESPIFLAQKGRVKEARMVVETMARQNQTMPSSLSFKHPRVRQPDASLLSQMRRQMAVVFHKSLFVPTLVLMGTCFTVNMIYFGSLFAFPQVLPTLMHGHAASQLLVGALWELPGTAVGWLLGMYAPRRTGLKVYLIALSCFLLCFIIGVHDQQSKPLKAMLYIGYYGVKSTPNIAFIIAYQMSVELYPSEARTMGSGLCLACGRCAAMVAPMVYECIVGWTGGFLPFFVVMASFTVGNLYMVDLLPETSALEHDELKDSPEKAIHVV</sequence>